<evidence type="ECO:0000313" key="11">
    <source>
        <dbReference type="EMBL" id="QRZ60399.1"/>
    </source>
</evidence>
<keyword evidence="6" id="KW-0235">DNA replication</keyword>
<geneLocation type="mitochondrion" evidence="11"/>
<evidence type="ECO:0000256" key="9">
    <source>
        <dbReference type="ARBA" id="ARBA00049244"/>
    </source>
</evidence>
<dbReference type="AlphaFoldDB" id="A0A895KUE4"/>
<name>A0A895KUE4_9APHY</name>
<dbReference type="PANTHER" id="PTHR33568">
    <property type="entry name" value="DNA POLYMERASE"/>
    <property type="match status" value="1"/>
</dbReference>
<dbReference type="GeneID" id="67278543"/>
<evidence type="ECO:0000256" key="1">
    <source>
        <dbReference type="ARBA" id="ARBA00005755"/>
    </source>
</evidence>
<keyword evidence="5" id="KW-0548">Nucleotidyltransferase</keyword>
<proteinExistence type="inferred from homology"/>
<dbReference type="InterPro" id="IPR036397">
    <property type="entry name" value="RNaseH_sf"/>
</dbReference>
<evidence type="ECO:0000259" key="10">
    <source>
        <dbReference type="Pfam" id="PF03175"/>
    </source>
</evidence>
<evidence type="ECO:0000256" key="3">
    <source>
        <dbReference type="ARBA" id="ARBA00014385"/>
    </source>
</evidence>
<evidence type="ECO:0000256" key="4">
    <source>
        <dbReference type="ARBA" id="ARBA00022679"/>
    </source>
</evidence>
<dbReference type="SUPFAM" id="SSF53098">
    <property type="entry name" value="Ribonuclease H-like"/>
    <property type="match status" value="1"/>
</dbReference>
<evidence type="ECO:0000256" key="5">
    <source>
        <dbReference type="ARBA" id="ARBA00022695"/>
    </source>
</evidence>
<evidence type="ECO:0000256" key="8">
    <source>
        <dbReference type="ARBA" id="ARBA00023125"/>
    </source>
</evidence>
<gene>
    <name evidence="11" type="primary">orf604</name>
</gene>
<dbReference type="GO" id="GO:0000166">
    <property type="term" value="F:nucleotide binding"/>
    <property type="evidence" value="ECO:0007669"/>
    <property type="project" value="InterPro"/>
</dbReference>
<dbReference type="GO" id="GO:0003677">
    <property type="term" value="F:DNA binding"/>
    <property type="evidence" value="ECO:0007669"/>
    <property type="project" value="UniProtKB-KW"/>
</dbReference>
<keyword evidence="8" id="KW-0238">DNA-binding</keyword>
<accession>A0A895KUE4</accession>
<dbReference type="EC" id="2.7.7.7" evidence="2"/>
<comment type="catalytic activity">
    <reaction evidence="9">
        <text>DNA(n) + a 2'-deoxyribonucleoside 5'-triphosphate = DNA(n+1) + diphosphate</text>
        <dbReference type="Rhea" id="RHEA:22508"/>
        <dbReference type="Rhea" id="RHEA-COMP:17339"/>
        <dbReference type="Rhea" id="RHEA-COMP:17340"/>
        <dbReference type="ChEBI" id="CHEBI:33019"/>
        <dbReference type="ChEBI" id="CHEBI:61560"/>
        <dbReference type="ChEBI" id="CHEBI:173112"/>
        <dbReference type="EC" id="2.7.7.7"/>
    </reaction>
</comment>
<dbReference type="Pfam" id="PF03175">
    <property type="entry name" value="DNA_pol_B_2"/>
    <property type="match status" value="1"/>
</dbReference>
<dbReference type="PANTHER" id="PTHR33568:SF3">
    <property type="entry name" value="DNA-DIRECTED DNA POLYMERASE"/>
    <property type="match status" value="1"/>
</dbReference>
<keyword evidence="4" id="KW-0808">Transferase</keyword>
<dbReference type="EMBL" id="MT090080">
    <property type="protein sequence ID" value="QRZ60399.1"/>
    <property type="molecule type" value="Genomic_DNA"/>
</dbReference>
<dbReference type="InterPro" id="IPR004868">
    <property type="entry name" value="DNA-dir_DNA_pol_B_mt/vir"/>
</dbReference>
<dbReference type="RefSeq" id="YP_010170417.1">
    <property type="nucleotide sequence ID" value="NC_057606.1"/>
</dbReference>
<evidence type="ECO:0000256" key="2">
    <source>
        <dbReference type="ARBA" id="ARBA00012417"/>
    </source>
</evidence>
<keyword evidence="11" id="KW-0496">Mitochondrion</keyword>
<sequence>MRLYGVYIILLKPEKPWRKQDMVGDVLMLSNIYSWEPPKSIKGNNTIKFLNMQICNKTYELPQSTPITKDVISGCVTMFWEDVYKTLYINNNNIHLLLMCKVEFTDKSVGYKTLADMRKVNWSDREAFEDYLINRLGLLSDSYAVDPVDKIIFTYIVKDGIADDSRSLLHVPKYEVKAHSYNNMVLPLTMDPTKYGEVRATQVLNDKVTRYIVINSANYTFEIDVSENINNVHILGAADLKWVDTKLSDNTFKRVIGINTLYIKDGVVVVKEKQLSAKPFYKVGTDKKLAPINNFMTIDIESVNIDDHQTPYLICGYTNDKYIYSYASDTSLEAQAEMFNQFIKQMLAFKSVKYIYAHNLSGFDGILILKHLIKYDGAKVDPLLFNGKLMAIAFKIGGRTIRFKDSYLLLPMSLRVLCKSFGIDTIKSHFPFNLSDINYTGEFPGFEYWTDISLMEYNSIYSSHSGDWSFKDEAVKYCKLDCSLGFNFLDWGVIGSWLIGSDCWLFFSGAGVLSTSSLCFGESKLATVGAFSCGAGWWAGWGVGVSTLCLIPSPCTLFLTASLVSASLTWSDQTFVVSCDSSLRGISPSFSNLFFIDSYLILSR</sequence>
<protein>
    <recommendedName>
        <fullName evidence="3">Probable DNA polymerase</fullName>
        <ecNumber evidence="2">2.7.7.7</ecNumber>
    </recommendedName>
</protein>
<evidence type="ECO:0000256" key="6">
    <source>
        <dbReference type="ARBA" id="ARBA00022705"/>
    </source>
</evidence>
<reference evidence="11" key="1">
    <citation type="journal article" date="2020" name="Int. J. Biol. Macromol.">
        <title>The 206 kbp mitochondrial genome of Phanerochaete carnosa reveals dynamics of introns, accumulation of repeat sequences and plasmid-derived genes.</title>
        <authorList>
            <person name="Wang X."/>
            <person name="Song A."/>
            <person name="Wang F."/>
            <person name="Chen M."/>
            <person name="Li X."/>
            <person name="Li Q."/>
            <person name="Liu N."/>
        </authorList>
    </citation>
    <scope>NUCLEOTIDE SEQUENCE</scope>
</reference>
<evidence type="ECO:0000256" key="7">
    <source>
        <dbReference type="ARBA" id="ARBA00022932"/>
    </source>
</evidence>
<dbReference type="GO" id="GO:0003887">
    <property type="term" value="F:DNA-directed DNA polymerase activity"/>
    <property type="evidence" value="ECO:0007669"/>
    <property type="project" value="UniProtKB-KW"/>
</dbReference>
<organism evidence="11">
    <name type="scientific">Phanerochaete carnosa</name>
    <dbReference type="NCBI Taxonomy" id="231932"/>
    <lineage>
        <taxon>Eukaryota</taxon>
        <taxon>Fungi</taxon>
        <taxon>Dikarya</taxon>
        <taxon>Basidiomycota</taxon>
        <taxon>Agaricomycotina</taxon>
        <taxon>Agaricomycetes</taxon>
        <taxon>Polyporales</taxon>
        <taxon>Phanerochaetaceae</taxon>
        <taxon>Phanerochaete</taxon>
    </lineage>
</organism>
<comment type="similarity">
    <text evidence="1">Belongs to the DNA polymerase type-B family.</text>
</comment>
<dbReference type="GO" id="GO:0006260">
    <property type="term" value="P:DNA replication"/>
    <property type="evidence" value="ECO:0007669"/>
    <property type="project" value="UniProtKB-KW"/>
</dbReference>
<dbReference type="Gene3D" id="3.30.420.10">
    <property type="entry name" value="Ribonuclease H-like superfamily/Ribonuclease H"/>
    <property type="match status" value="1"/>
</dbReference>
<dbReference type="InterPro" id="IPR012337">
    <property type="entry name" value="RNaseH-like_sf"/>
</dbReference>
<keyword evidence="7" id="KW-0239">DNA-directed DNA polymerase</keyword>
<feature type="domain" description="DNA-directed DNA polymerase family B mitochondria/virus" evidence="10">
    <location>
        <begin position="350"/>
        <end position="483"/>
    </location>
</feature>